<keyword evidence="1" id="KW-0812">Transmembrane</keyword>
<accession>H2XTP8</accession>
<keyword evidence="3" id="KW-1185">Reference proteome</keyword>
<organism evidence="2 3">
    <name type="scientific">Ciona intestinalis</name>
    <name type="common">Transparent sea squirt</name>
    <name type="synonym">Ascidia intestinalis</name>
    <dbReference type="NCBI Taxonomy" id="7719"/>
    <lineage>
        <taxon>Eukaryota</taxon>
        <taxon>Metazoa</taxon>
        <taxon>Chordata</taxon>
        <taxon>Tunicata</taxon>
        <taxon>Ascidiacea</taxon>
        <taxon>Phlebobranchia</taxon>
        <taxon>Cionidae</taxon>
        <taxon>Ciona</taxon>
    </lineage>
</organism>
<keyword evidence="1" id="KW-0472">Membrane</keyword>
<dbReference type="InParanoid" id="H2XTP8"/>
<dbReference type="EMBL" id="EAAA01001607">
    <property type="status" value="NOT_ANNOTATED_CDS"/>
    <property type="molecule type" value="Genomic_DNA"/>
</dbReference>
<evidence type="ECO:0000313" key="2">
    <source>
        <dbReference type="Ensembl" id="ENSCINP00000033032.1"/>
    </source>
</evidence>
<protein>
    <submittedName>
        <fullName evidence="2">Uncharacterized protein</fullName>
    </submittedName>
</protein>
<evidence type="ECO:0000313" key="3">
    <source>
        <dbReference type="Proteomes" id="UP000008144"/>
    </source>
</evidence>
<dbReference type="Ensembl" id="ENSCINT00000035995.1">
    <property type="protein sequence ID" value="ENSCINP00000033032.1"/>
    <property type="gene ID" value="ENSCING00000019621.1"/>
</dbReference>
<dbReference type="Proteomes" id="UP000008144">
    <property type="component" value="Chromosome 2"/>
</dbReference>
<reference evidence="2" key="2">
    <citation type="journal article" date="2008" name="Genome Biol.">
        <title>Improved genome assembly and evidence-based global gene model set for the chordate Ciona intestinalis: new insight into intron and operon populations.</title>
        <authorList>
            <person name="Satou Y."/>
            <person name="Mineta K."/>
            <person name="Ogasawara M."/>
            <person name="Sasakura Y."/>
            <person name="Shoguchi E."/>
            <person name="Ueno K."/>
            <person name="Yamada L."/>
            <person name="Matsumoto J."/>
            <person name="Wasserscheid J."/>
            <person name="Dewar K."/>
            <person name="Wiley G.B."/>
            <person name="Macmil S.L."/>
            <person name="Roe B.A."/>
            <person name="Zeller R.W."/>
            <person name="Hastings K.E."/>
            <person name="Lemaire P."/>
            <person name="Lindquist E."/>
            <person name="Endo T."/>
            <person name="Hotta K."/>
            <person name="Inaba K."/>
        </authorList>
    </citation>
    <scope>NUCLEOTIDE SEQUENCE [LARGE SCALE GENOMIC DNA]</scope>
    <source>
        <strain evidence="2">wild type</strain>
    </source>
</reference>
<dbReference type="HOGENOM" id="CLU_3260240_0_0_1"/>
<reference evidence="3" key="1">
    <citation type="journal article" date="2002" name="Science">
        <title>The draft genome of Ciona intestinalis: insights into chordate and vertebrate origins.</title>
        <authorList>
            <person name="Dehal P."/>
            <person name="Satou Y."/>
            <person name="Campbell R.K."/>
            <person name="Chapman J."/>
            <person name="Degnan B."/>
            <person name="De Tomaso A."/>
            <person name="Davidson B."/>
            <person name="Di Gregorio A."/>
            <person name="Gelpke M."/>
            <person name="Goodstein D.M."/>
            <person name="Harafuji N."/>
            <person name="Hastings K.E."/>
            <person name="Ho I."/>
            <person name="Hotta K."/>
            <person name="Huang W."/>
            <person name="Kawashima T."/>
            <person name="Lemaire P."/>
            <person name="Martinez D."/>
            <person name="Meinertzhagen I.A."/>
            <person name="Necula S."/>
            <person name="Nonaka M."/>
            <person name="Putnam N."/>
            <person name="Rash S."/>
            <person name="Saiga H."/>
            <person name="Satake M."/>
            <person name="Terry A."/>
            <person name="Yamada L."/>
            <person name="Wang H.G."/>
            <person name="Awazu S."/>
            <person name="Azumi K."/>
            <person name="Boore J."/>
            <person name="Branno M."/>
            <person name="Chin-Bow S."/>
            <person name="DeSantis R."/>
            <person name="Doyle S."/>
            <person name="Francino P."/>
            <person name="Keys D.N."/>
            <person name="Haga S."/>
            <person name="Hayashi H."/>
            <person name="Hino K."/>
            <person name="Imai K.S."/>
            <person name="Inaba K."/>
            <person name="Kano S."/>
            <person name="Kobayashi K."/>
            <person name="Kobayashi M."/>
            <person name="Lee B.I."/>
            <person name="Makabe K.W."/>
            <person name="Manohar C."/>
            <person name="Matassi G."/>
            <person name="Medina M."/>
            <person name="Mochizuki Y."/>
            <person name="Mount S."/>
            <person name="Morishita T."/>
            <person name="Miura S."/>
            <person name="Nakayama A."/>
            <person name="Nishizaka S."/>
            <person name="Nomoto H."/>
            <person name="Ohta F."/>
            <person name="Oishi K."/>
            <person name="Rigoutsos I."/>
            <person name="Sano M."/>
            <person name="Sasaki A."/>
            <person name="Sasakura Y."/>
            <person name="Shoguchi E."/>
            <person name="Shin-i T."/>
            <person name="Spagnuolo A."/>
            <person name="Stainier D."/>
            <person name="Suzuki M.M."/>
            <person name="Tassy O."/>
            <person name="Takatori N."/>
            <person name="Tokuoka M."/>
            <person name="Yagi K."/>
            <person name="Yoshizaki F."/>
            <person name="Wada S."/>
            <person name="Zhang C."/>
            <person name="Hyatt P.D."/>
            <person name="Larimer F."/>
            <person name="Detter C."/>
            <person name="Doggett N."/>
            <person name="Glavina T."/>
            <person name="Hawkins T."/>
            <person name="Richardson P."/>
            <person name="Lucas S."/>
            <person name="Kohara Y."/>
            <person name="Levine M."/>
            <person name="Satoh N."/>
            <person name="Rokhsar D.S."/>
        </authorList>
    </citation>
    <scope>NUCLEOTIDE SEQUENCE [LARGE SCALE GENOMIC DNA]</scope>
</reference>
<reference evidence="2" key="4">
    <citation type="submission" date="2025-09" db="UniProtKB">
        <authorList>
            <consortium name="Ensembl"/>
        </authorList>
    </citation>
    <scope>IDENTIFICATION</scope>
</reference>
<feature type="transmembrane region" description="Helical" evidence="1">
    <location>
        <begin position="12"/>
        <end position="34"/>
    </location>
</feature>
<name>H2XTP8_CIOIN</name>
<sequence>MMISQVIGNSCHICFMSCCLLIIQNVLCLSAAVYKVNQPFLD</sequence>
<dbReference type="AlphaFoldDB" id="H2XTP8"/>
<proteinExistence type="predicted"/>
<reference evidence="2" key="3">
    <citation type="submission" date="2025-08" db="UniProtKB">
        <authorList>
            <consortium name="Ensembl"/>
        </authorList>
    </citation>
    <scope>IDENTIFICATION</scope>
</reference>
<keyword evidence="1" id="KW-1133">Transmembrane helix</keyword>
<evidence type="ECO:0000256" key="1">
    <source>
        <dbReference type="SAM" id="Phobius"/>
    </source>
</evidence>